<evidence type="ECO:0000259" key="5">
    <source>
        <dbReference type="Pfam" id="PF03537"/>
    </source>
</evidence>
<name>A0A507R086_MONPU</name>
<dbReference type="Gene3D" id="3.20.20.70">
    <property type="entry name" value="Aldolase class I"/>
    <property type="match status" value="1"/>
</dbReference>
<sequence length="331" mass="36541">MYSIPDKAVKASSTSILGWKSWPFKRRLIILGLGLIAIFALTLGLGIGLVVGSGHGSGDENDSEPSPLPPPPPSSGNETAQPNATVKWQPMVGTTWQIELEYPLNDTSYNASIYDIDLFNNNASIIAELHRLGRKVICYFSAGSYENWRPDKDEFQQSDLGNTLDGWPDEKWVNISSSDVRRIMLNRLELAASKGCDGVDPDNVDGYDNDNGLGLTEVDSVDYVNWLAEEAHARNMSVGLKNAGDIIPSVLGNMQWSVNEQCVEFDECVIYSAFTRVGKPVFHIEYPKGEDTDNNQSVSAQKKLEFCDYPGVGNFSTVLKNMDLDNWVETC</sequence>
<dbReference type="EMBL" id="VIFY01000036">
    <property type="protein sequence ID" value="TQB74006.1"/>
    <property type="molecule type" value="Genomic_DNA"/>
</dbReference>
<dbReference type="PANTHER" id="PTHR35273">
    <property type="entry name" value="ALPHA-1,4 POLYGALACTOSAMINIDASE, PUTATIVE (AFU_ORTHOLOGUE AFUA_3G07890)-RELATED"/>
    <property type="match status" value="1"/>
</dbReference>
<dbReference type="GO" id="GO:0004557">
    <property type="term" value="F:alpha-galactosidase activity"/>
    <property type="evidence" value="ECO:0007669"/>
    <property type="project" value="UniProtKB-EC"/>
</dbReference>
<dbReference type="InterPro" id="IPR017853">
    <property type="entry name" value="GH"/>
</dbReference>
<keyword evidence="7" id="KW-1185">Reference proteome</keyword>
<evidence type="ECO:0000256" key="3">
    <source>
        <dbReference type="SAM" id="MobiDB-lite"/>
    </source>
</evidence>
<dbReference type="STRING" id="5098.A0A507R086"/>
<dbReference type="Pfam" id="PF03537">
    <property type="entry name" value="Glyco_hydro_114"/>
    <property type="match status" value="1"/>
</dbReference>
<keyword evidence="4" id="KW-1133">Transmembrane helix</keyword>
<evidence type="ECO:0000256" key="1">
    <source>
        <dbReference type="ARBA" id="ARBA00001255"/>
    </source>
</evidence>
<dbReference type="AlphaFoldDB" id="A0A507R086"/>
<evidence type="ECO:0000313" key="6">
    <source>
        <dbReference type="EMBL" id="TQB74006.1"/>
    </source>
</evidence>
<comment type="catalytic activity">
    <reaction evidence="1">
        <text>Hydrolysis of terminal, non-reducing alpha-D-galactose residues in alpha-D-galactosides, including galactose oligosaccharides, galactomannans and galactolipids.</text>
        <dbReference type="EC" id="3.2.1.22"/>
    </reaction>
</comment>
<evidence type="ECO:0000256" key="2">
    <source>
        <dbReference type="ARBA" id="ARBA00012755"/>
    </source>
</evidence>
<protein>
    <recommendedName>
        <fullName evidence="2">alpha-galactosidase</fullName>
        <ecNumber evidence="2">3.2.1.22</ecNumber>
    </recommendedName>
</protein>
<dbReference type="Proteomes" id="UP000319663">
    <property type="component" value="Unassembled WGS sequence"/>
</dbReference>
<evidence type="ECO:0000313" key="7">
    <source>
        <dbReference type="Proteomes" id="UP000319663"/>
    </source>
</evidence>
<comment type="caution">
    <text evidence="6">The sequence shown here is derived from an EMBL/GenBank/DDBJ whole genome shotgun (WGS) entry which is preliminary data.</text>
</comment>
<dbReference type="SUPFAM" id="SSF51445">
    <property type="entry name" value="(Trans)glycosidases"/>
    <property type="match status" value="1"/>
</dbReference>
<keyword evidence="4" id="KW-0812">Transmembrane</keyword>
<feature type="region of interest" description="Disordered" evidence="3">
    <location>
        <begin position="56"/>
        <end position="82"/>
    </location>
</feature>
<gene>
    <name evidence="6" type="ORF">MPDQ_005205</name>
</gene>
<feature type="transmembrane region" description="Helical" evidence="4">
    <location>
        <begin position="28"/>
        <end position="51"/>
    </location>
</feature>
<dbReference type="InterPro" id="IPR004352">
    <property type="entry name" value="GH114_TIM-barrel"/>
</dbReference>
<proteinExistence type="predicted"/>
<organism evidence="6 7">
    <name type="scientific">Monascus purpureus</name>
    <name type="common">Red mold</name>
    <name type="synonym">Monascus anka</name>
    <dbReference type="NCBI Taxonomy" id="5098"/>
    <lineage>
        <taxon>Eukaryota</taxon>
        <taxon>Fungi</taxon>
        <taxon>Dikarya</taxon>
        <taxon>Ascomycota</taxon>
        <taxon>Pezizomycotina</taxon>
        <taxon>Eurotiomycetes</taxon>
        <taxon>Eurotiomycetidae</taxon>
        <taxon>Eurotiales</taxon>
        <taxon>Aspergillaceae</taxon>
        <taxon>Monascus</taxon>
    </lineage>
</organism>
<dbReference type="InterPro" id="IPR013785">
    <property type="entry name" value="Aldolase_TIM"/>
</dbReference>
<dbReference type="PANTHER" id="PTHR35273:SF2">
    <property type="entry name" value="ALPHA-GALACTOSIDASE"/>
    <property type="match status" value="1"/>
</dbReference>
<evidence type="ECO:0000256" key="4">
    <source>
        <dbReference type="SAM" id="Phobius"/>
    </source>
</evidence>
<accession>A0A507R086</accession>
<feature type="domain" description="Glycoside-hydrolase family GH114 TIM-barrel" evidence="5">
    <location>
        <begin position="95"/>
        <end position="327"/>
    </location>
</feature>
<keyword evidence="4" id="KW-0472">Membrane</keyword>
<dbReference type="EC" id="3.2.1.22" evidence="2"/>
<reference evidence="6 7" key="1">
    <citation type="submission" date="2019-06" db="EMBL/GenBank/DDBJ databases">
        <title>Wine fermentation using esterase from Monascus purpureus.</title>
        <authorList>
            <person name="Geng C."/>
            <person name="Zhang Y."/>
        </authorList>
    </citation>
    <scope>NUCLEOTIDE SEQUENCE [LARGE SCALE GENOMIC DNA]</scope>
    <source>
        <strain evidence="6">HQ1</strain>
    </source>
</reference>